<evidence type="ECO:0000256" key="1">
    <source>
        <dbReference type="ARBA" id="ARBA00022517"/>
    </source>
</evidence>
<dbReference type="Proteomes" id="UP000008907">
    <property type="component" value="Chromosome"/>
</dbReference>
<dbReference type="PANTHER" id="PTHR39178:SF1">
    <property type="entry name" value="RIBOSOMAL-PROCESSING CYSTEINE PROTEASE PRP"/>
    <property type="match status" value="1"/>
</dbReference>
<protein>
    <recommendedName>
        <fullName evidence="6">Ribosomal processing cysteine protease Prp</fullName>
    </recommendedName>
</protein>
<dbReference type="CDD" id="cd16332">
    <property type="entry name" value="Prp-like"/>
    <property type="match status" value="1"/>
</dbReference>
<organism evidence="7 8">
    <name type="scientific">Mycoplasma putrefaciens (strain ATCC 15718 / NCTC 10155 / C30 KS-1 / KS-1)</name>
    <dbReference type="NCBI Taxonomy" id="743965"/>
    <lineage>
        <taxon>Bacteria</taxon>
        <taxon>Bacillati</taxon>
        <taxon>Mycoplasmatota</taxon>
        <taxon>Mollicutes</taxon>
        <taxon>Mycoplasmataceae</taxon>
        <taxon>Mycoplasma</taxon>
    </lineage>
</organism>
<dbReference type="GO" id="GO:0008234">
    <property type="term" value="F:cysteine-type peptidase activity"/>
    <property type="evidence" value="ECO:0007669"/>
    <property type="project" value="UniProtKB-KW"/>
</dbReference>
<dbReference type="GO" id="GO:0006508">
    <property type="term" value="P:proteolysis"/>
    <property type="evidence" value="ECO:0007669"/>
    <property type="project" value="UniProtKB-KW"/>
</dbReference>
<dbReference type="NCBIfam" id="NF011129">
    <property type="entry name" value="PRK14553.2-2"/>
    <property type="match status" value="1"/>
</dbReference>
<sequence length="104" mass="11635">MVKIIIKYKGDKIEQFDVSGHANAGSYGHDLVCAAISGIVSGALNALDINYHKKVSLKVLDNQILIIAKDLNDSYLQTMLNMLKIQLHTITMQYPKNTQFKEIN</sequence>
<evidence type="ECO:0000313" key="7">
    <source>
        <dbReference type="EMBL" id="AEM68863.1"/>
    </source>
</evidence>
<evidence type="ECO:0000256" key="3">
    <source>
        <dbReference type="ARBA" id="ARBA00022801"/>
    </source>
</evidence>
<dbReference type="InterPro" id="IPR007422">
    <property type="entry name" value="Peptidase_Prp"/>
</dbReference>
<dbReference type="AlphaFoldDB" id="A0A7U3ZST8"/>
<name>A0A7U3ZST8_MYCPK</name>
<accession>A0A7U3ZST8</accession>
<dbReference type="Pfam" id="PF04327">
    <property type="entry name" value="Peptidase_Prp"/>
    <property type="match status" value="1"/>
</dbReference>
<dbReference type="InterPro" id="IPR036764">
    <property type="entry name" value="Peptidase_Prp_sf"/>
</dbReference>
<evidence type="ECO:0000256" key="4">
    <source>
        <dbReference type="ARBA" id="ARBA00022807"/>
    </source>
</evidence>
<proteinExistence type="inferred from homology"/>
<evidence type="ECO:0000313" key="8">
    <source>
        <dbReference type="Proteomes" id="UP000008907"/>
    </source>
</evidence>
<dbReference type="SUPFAM" id="SSF118010">
    <property type="entry name" value="TM1457-like"/>
    <property type="match status" value="1"/>
</dbReference>
<dbReference type="KEGG" id="mpf:MPUT_0497"/>
<keyword evidence="1" id="KW-0690">Ribosome biogenesis</keyword>
<keyword evidence="4" id="KW-0788">Thiol protease</keyword>
<dbReference type="RefSeq" id="WP_014035218.1">
    <property type="nucleotide sequence ID" value="NC_015946.1"/>
</dbReference>
<reference evidence="7 8" key="1">
    <citation type="journal article" date="2011" name="J. Bacteriol.">
        <title>Genome Sequence of Mycoplasma putrefaciens Type Strain KS1.</title>
        <authorList>
            <person name="Calcutt M.J."/>
            <person name="Foecking M.F."/>
        </authorList>
    </citation>
    <scope>NUCLEOTIDE SEQUENCE [LARGE SCALE GENOMIC DNA]</scope>
    <source>
        <strain evidence="8">ATCC 15718 / NCTC 10155 / C30 KS-1 / KS-1</strain>
    </source>
</reference>
<evidence type="ECO:0000256" key="6">
    <source>
        <dbReference type="ARBA" id="ARBA00044538"/>
    </source>
</evidence>
<keyword evidence="2" id="KW-0645">Protease</keyword>
<evidence type="ECO:0000256" key="2">
    <source>
        <dbReference type="ARBA" id="ARBA00022670"/>
    </source>
</evidence>
<comment type="similarity">
    <text evidence="5">Belongs to the Prp family.</text>
</comment>
<evidence type="ECO:0000256" key="5">
    <source>
        <dbReference type="ARBA" id="ARBA00044503"/>
    </source>
</evidence>
<gene>
    <name evidence="7" type="ordered locus">MPUT_0497</name>
</gene>
<dbReference type="EMBL" id="CP003021">
    <property type="protein sequence ID" value="AEM68863.1"/>
    <property type="molecule type" value="Genomic_DNA"/>
</dbReference>
<keyword evidence="3" id="KW-0378">Hydrolase</keyword>
<dbReference type="PANTHER" id="PTHR39178">
    <property type="entry name" value="HYPOTHETICAL RIBOSOME-ASSOCIATED PROTEIN"/>
    <property type="match status" value="1"/>
</dbReference>
<dbReference type="Gene3D" id="3.30.70.1490">
    <property type="entry name" value="Cysteine protease Prp"/>
    <property type="match status" value="1"/>
</dbReference>
<dbReference type="GO" id="GO:0042254">
    <property type="term" value="P:ribosome biogenesis"/>
    <property type="evidence" value="ECO:0007669"/>
    <property type="project" value="UniProtKB-KW"/>
</dbReference>